<evidence type="ECO:0000313" key="2">
    <source>
        <dbReference type="EMBL" id="KAB2578231.1"/>
    </source>
</evidence>
<dbReference type="EMBL" id="MDYX01000055">
    <property type="protein sequence ID" value="KAF9631035.1"/>
    <property type="molecule type" value="Genomic_DNA"/>
</dbReference>
<reference evidence="3" key="1">
    <citation type="submission" date="2016-08" db="EMBL/GenBank/DDBJ databases">
        <authorList>
            <person name="Yan J."/>
        </authorList>
    </citation>
    <scope>NUCLEOTIDE SEQUENCE</scope>
    <source>
        <strain evidence="3">CSS-01s</strain>
    </source>
</reference>
<protein>
    <submittedName>
        <fullName evidence="2">Uncharacterized protein</fullName>
    </submittedName>
</protein>
<sequence>MEPLPKPTLLSDSEPPPYHLHPPIYIQLQDIPDDLQLEAQPLNSNNNNRHLRMTPVARALTALFLTVVGTGVCAAFIISFFVTRHGQLLYRTPPGSFIRAVVFSSSHVGIVFGTRFLIFLLHYGEYQIIIISTISIVLAIVLRLLDLAIDGELYLGVDYKGRIFNVSQTKFAGPMPKQQMVPVDPEPNTMGRFHPSRLSLAAKLGIGFGIAGVVTRDPRYACQVVLLFVTASNEVASTEVLEIRPKEADSQELDPDNGAHKVV</sequence>
<accession>A0A5N5DLM8</accession>
<evidence type="ECO:0000313" key="3">
    <source>
        <dbReference type="EMBL" id="KAF9631035.1"/>
    </source>
</evidence>
<comment type="caution">
    <text evidence="2">The sequence shown here is derived from an EMBL/GenBank/DDBJ whole genome shotgun (WGS) entry which is preliminary data.</text>
</comment>
<feature type="transmembrane region" description="Helical" evidence="1">
    <location>
        <begin position="59"/>
        <end position="84"/>
    </location>
</feature>
<feature type="transmembrane region" description="Helical" evidence="1">
    <location>
        <begin position="126"/>
        <end position="145"/>
    </location>
</feature>
<feature type="transmembrane region" description="Helical" evidence="1">
    <location>
        <begin position="96"/>
        <end position="120"/>
    </location>
</feature>
<gene>
    <name evidence="3" type="ORF">BFW01_g3934</name>
    <name evidence="2" type="ORF">DBV05_g3115</name>
</gene>
<evidence type="ECO:0000256" key="1">
    <source>
        <dbReference type="SAM" id="Phobius"/>
    </source>
</evidence>
<proteinExistence type="predicted"/>
<name>A0A5N5DLM8_9PEZI</name>
<keyword evidence="4" id="KW-1185">Reference proteome</keyword>
<reference evidence="2 4" key="3">
    <citation type="journal article" date="2019" name="Sci. Rep.">
        <title>A multi-omics analysis of the grapevine pathogen Lasiodiplodia theobromae reveals that temperature affects the expression of virulence- and pathogenicity-related genes.</title>
        <authorList>
            <person name="Felix C."/>
            <person name="Meneses R."/>
            <person name="Goncalves M.F.M."/>
            <person name="Tilleman L."/>
            <person name="Duarte A.S."/>
            <person name="Jorrin-Novo J.V."/>
            <person name="Van de Peer Y."/>
            <person name="Deforce D."/>
            <person name="Van Nieuwerburgh F."/>
            <person name="Esteves A.C."/>
            <person name="Alves A."/>
        </authorList>
    </citation>
    <scope>NUCLEOTIDE SEQUENCE [LARGE SCALE GENOMIC DNA]</scope>
    <source>
        <strain evidence="2 4">LA-SOL3</strain>
    </source>
</reference>
<evidence type="ECO:0000313" key="4">
    <source>
        <dbReference type="Proteomes" id="UP000325902"/>
    </source>
</evidence>
<dbReference type="Proteomes" id="UP000627934">
    <property type="component" value="Unassembled WGS sequence"/>
</dbReference>
<reference evidence="3" key="2">
    <citation type="journal article" date="2018" name="DNA Res.">
        <title>Comparative genome and transcriptome analyses reveal adaptations to opportunistic infections in woody plant degrading pathogens of Botryosphaeriaceae.</title>
        <authorList>
            <person name="Yan J.Y."/>
            <person name="Zhao W.S."/>
            <person name="Chen Z."/>
            <person name="Xing Q.K."/>
            <person name="Zhang W."/>
            <person name="Chethana K.W.T."/>
            <person name="Xue M.F."/>
            <person name="Xu J.P."/>
            <person name="Phillips A.J.L."/>
            <person name="Wang Y."/>
            <person name="Liu J.H."/>
            <person name="Liu M."/>
            <person name="Zhou Y."/>
            <person name="Jayawardena R.S."/>
            <person name="Manawasinghe I.S."/>
            <person name="Huang J.B."/>
            <person name="Qiao G.H."/>
            <person name="Fu C.Y."/>
            <person name="Guo F.F."/>
            <person name="Dissanayake A.J."/>
            <person name="Peng Y.L."/>
            <person name="Hyde K.D."/>
            <person name="Li X.H."/>
        </authorList>
    </citation>
    <scope>NUCLEOTIDE SEQUENCE</scope>
    <source>
        <strain evidence="3">CSS-01s</strain>
    </source>
</reference>
<keyword evidence="1" id="KW-1133">Transmembrane helix</keyword>
<keyword evidence="1" id="KW-0812">Transmembrane</keyword>
<dbReference type="AlphaFoldDB" id="A0A5N5DLM8"/>
<dbReference type="EMBL" id="VCHE01000013">
    <property type="protein sequence ID" value="KAB2578231.1"/>
    <property type="molecule type" value="Genomic_DNA"/>
</dbReference>
<dbReference type="Proteomes" id="UP000325902">
    <property type="component" value="Unassembled WGS sequence"/>
</dbReference>
<organism evidence="2 4">
    <name type="scientific">Lasiodiplodia theobromae</name>
    <dbReference type="NCBI Taxonomy" id="45133"/>
    <lineage>
        <taxon>Eukaryota</taxon>
        <taxon>Fungi</taxon>
        <taxon>Dikarya</taxon>
        <taxon>Ascomycota</taxon>
        <taxon>Pezizomycotina</taxon>
        <taxon>Dothideomycetes</taxon>
        <taxon>Dothideomycetes incertae sedis</taxon>
        <taxon>Botryosphaeriales</taxon>
        <taxon>Botryosphaeriaceae</taxon>
        <taxon>Lasiodiplodia</taxon>
    </lineage>
</organism>
<keyword evidence="1" id="KW-0472">Membrane</keyword>